<protein>
    <submittedName>
        <fullName evidence="1">Nitrogen regulatory protein P-II</fullName>
    </submittedName>
</protein>
<dbReference type="GO" id="GO:0006808">
    <property type="term" value="P:regulation of nitrogen utilization"/>
    <property type="evidence" value="ECO:0007669"/>
    <property type="project" value="InterPro"/>
</dbReference>
<dbReference type="Pfam" id="PF00543">
    <property type="entry name" value="P-II"/>
    <property type="match status" value="1"/>
</dbReference>
<reference evidence="1 2" key="1">
    <citation type="submission" date="2015-05" db="EMBL/GenBank/DDBJ databases">
        <title>Photobacterium galathea sp. nov.</title>
        <authorList>
            <person name="Machado H."/>
            <person name="Gram L."/>
        </authorList>
    </citation>
    <scope>NUCLEOTIDE SEQUENCE [LARGE SCALE GENOMIC DNA]</scope>
    <source>
        <strain evidence="1 2">DSM 22954</strain>
    </source>
</reference>
<evidence type="ECO:0000313" key="2">
    <source>
        <dbReference type="Proteomes" id="UP000035909"/>
    </source>
</evidence>
<dbReference type="Proteomes" id="UP000035909">
    <property type="component" value="Unassembled WGS sequence"/>
</dbReference>
<dbReference type="PATRIC" id="fig|320778.3.peg.4732"/>
<organism evidence="1 2">
    <name type="scientific">Photobacterium ganghwense</name>
    <dbReference type="NCBI Taxonomy" id="320778"/>
    <lineage>
        <taxon>Bacteria</taxon>
        <taxon>Pseudomonadati</taxon>
        <taxon>Pseudomonadota</taxon>
        <taxon>Gammaproteobacteria</taxon>
        <taxon>Vibrionales</taxon>
        <taxon>Vibrionaceae</taxon>
        <taxon>Photobacterium</taxon>
    </lineage>
</organism>
<dbReference type="InterPro" id="IPR015867">
    <property type="entry name" value="N-reg_PII/ATP_PRibTrfase_C"/>
</dbReference>
<gene>
    <name evidence="1" type="ORF">ABT57_22060</name>
</gene>
<dbReference type="GO" id="GO:0030234">
    <property type="term" value="F:enzyme regulator activity"/>
    <property type="evidence" value="ECO:0007669"/>
    <property type="project" value="InterPro"/>
</dbReference>
<dbReference type="SMART" id="SM00938">
    <property type="entry name" value="P-II"/>
    <property type="match status" value="1"/>
</dbReference>
<dbReference type="InterPro" id="IPR011322">
    <property type="entry name" value="N-reg_PII-like_a/b"/>
</dbReference>
<dbReference type="AlphaFoldDB" id="A0A0J1H0J7"/>
<dbReference type="EMBL" id="LDOU01000026">
    <property type="protein sequence ID" value="KLV05336.1"/>
    <property type="molecule type" value="Genomic_DNA"/>
</dbReference>
<dbReference type="RefSeq" id="WP_047887420.1">
    <property type="nucleotide sequence ID" value="NZ_CP071325.1"/>
</dbReference>
<accession>A0A0J1H0J7</accession>
<sequence>MRFKLLIAFVEDTKTDAVLDAARKAGATGATVINNARGEGLFQKKTFLGLGLDVQRDVILFVVEEHLARTILETIEEAGDFDTESGQGIAVQLDVEDAVGVAHQVRTLTKVVEEKL</sequence>
<keyword evidence="2" id="KW-1185">Reference proteome</keyword>
<dbReference type="SUPFAM" id="SSF54913">
    <property type="entry name" value="GlnB-like"/>
    <property type="match status" value="1"/>
</dbReference>
<dbReference type="PROSITE" id="PS51343">
    <property type="entry name" value="PII_GLNB_DOM"/>
    <property type="match status" value="1"/>
</dbReference>
<comment type="caution">
    <text evidence="1">The sequence shown here is derived from an EMBL/GenBank/DDBJ whole genome shotgun (WGS) entry which is preliminary data.</text>
</comment>
<dbReference type="STRING" id="320778.ABT57_22060"/>
<dbReference type="Gene3D" id="3.30.70.120">
    <property type="match status" value="1"/>
</dbReference>
<dbReference type="OrthoDB" id="9793517at2"/>
<proteinExistence type="predicted"/>
<dbReference type="InterPro" id="IPR002187">
    <property type="entry name" value="N-reg_PII"/>
</dbReference>
<evidence type="ECO:0000313" key="1">
    <source>
        <dbReference type="EMBL" id="KLV05336.1"/>
    </source>
</evidence>
<name>A0A0J1H0J7_9GAMM</name>